<dbReference type="GO" id="GO:0003676">
    <property type="term" value="F:nucleic acid binding"/>
    <property type="evidence" value="ECO:0007669"/>
    <property type="project" value="InterPro"/>
</dbReference>
<protein>
    <recommendedName>
        <fullName evidence="3">CCHC-type domain-containing protein</fullName>
    </recommendedName>
</protein>
<name>A0AAV2CUR1_9ROSI</name>
<dbReference type="PROSITE" id="PS50158">
    <property type="entry name" value="ZF_CCHC"/>
    <property type="match status" value="1"/>
</dbReference>
<dbReference type="InterPro" id="IPR040256">
    <property type="entry name" value="At4g02000-like"/>
</dbReference>
<dbReference type="Pfam" id="PF14111">
    <property type="entry name" value="DUF4283"/>
    <property type="match status" value="1"/>
</dbReference>
<evidence type="ECO:0000256" key="1">
    <source>
        <dbReference type="PROSITE-ProRule" id="PRU00047"/>
    </source>
</evidence>
<keyword evidence="1" id="KW-0479">Metal-binding</keyword>
<dbReference type="InterPro" id="IPR001878">
    <property type="entry name" value="Znf_CCHC"/>
</dbReference>
<organism evidence="4 5">
    <name type="scientific">Linum trigynum</name>
    <dbReference type="NCBI Taxonomy" id="586398"/>
    <lineage>
        <taxon>Eukaryota</taxon>
        <taxon>Viridiplantae</taxon>
        <taxon>Streptophyta</taxon>
        <taxon>Embryophyta</taxon>
        <taxon>Tracheophyta</taxon>
        <taxon>Spermatophyta</taxon>
        <taxon>Magnoliopsida</taxon>
        <taxon>eudicotyledons</taxon>
        <taxon>Gunneridae</taxon>
        <taxon>Pentapetalae</taxon>
        <taxon>rosids</taxon>
        <taxon>fabids</taxon>
        <taxon>Malpighiales</taxon>
        <taxon>Linaceae</taxon>
        <taxon>Linum</taxon>
    </lineage>
</organism>
<keyword evidence="1" id="KW-0863">Zinc-finger</keyword>
<proteinExistence type="predicted"/>
<feature type="compositionally biased region" description="Low complexity" evidence="2">
    <location>
        <begin position="7"/>
        <end position="18"/>
    </location>
</feature>
<gene>
    <name evidence="4" type="ORF">LTRI10_LOCUS7533</name>
</gene>
<dbReference type="InterPro" id="IPR025558">
    <property type="entry name" value="DUF4283"/>
</dbReference>
<keyword evidence="1" id="KW-0862">Zinc</keyword>
<evidence type="ECO:0000313" key="5">
    <source>
        <dbReference type="Proteomes" id="UP001497516"/>
    </source>
</evidence>
<evidence type="ECO:0000256" key="2">
    <source>
        <dbReference type="SAM" id="MobiDB-lite"/>
    </source>
</evidence>
<dbReference type="GO" id="GO:0008270">
    <property type="term" value="F:zinc ion binding"/>
    <property type="evidence" value="ECO:0007669"/>
    <property type="project" value="UniProtKB-KW"/>
</dbReference>
<dbReference type="PANTHER" id="PTHR31286">
    <property type="entry name" value="GLYCINE-RICH CELL WALL STRUCTURAL PROTEIN 1.8-LIKE"/>
    <property type="match status" value="1"/>
</dbReference>
<evidence type="ECO:0000259" key="3">
    <source>
        <dbReference type="PROSITE" id="PS50158"/>
    </source>
</evidence>
<sequence length="346" mass="38405">MLSPETLPNASPSPNLSPTVRPPEMEMVEASPPQPNDNFQVTTLAGAMVNPQAMSSLTPPAVPSPNKTLSGHPTQPAVSYKASLSGETTVATKSVAPWMFIGEQDLVSSSFQGEPELIVSDVLKSRLCSPWKKTLMVRLLGRKVSYTYLCSQLRWMWRPVGKMDIMDLEDDVFLATFDNDQDYFKALTGGPWVLLDHYLVVHQWSPAFRVGDTIPRTVTAWVRFPRLPVHFYHKEVLFALGNLIGRTIKLDYHTEHGHRGKFARIAIELDMAKPLRPRVRLDGFWQKVVYENLPHVCFECGIVGHAESVCPKLGRDLTPTAISLDSTAGSQRLPASETEAPASFGP</sequence>
<dbReference type="PANTHER" id="PTHR31286:SF99">
    <property type="entry name" value="DUF4283 DOMAIN-CONTAINING PROTEIN"/>
    <property type="match status" value="1"/>
</dbReference>
<dbReference type="EMBL" id="OZ034814">
    <property type="protein sequence ID" value="CAL1360075.1"/>
    <property type="molecule type" value="Genomic_DNA"/>
</dbReference>
<feature type="region of interest" description="Disordered" evidence="2">
    <location>
        <begin position="1"/>
        <end position="39"/>
    </location>
</feature>
<feature type="region of interest" description="Disordered" evidence="2">
    <location>
        <begin position="53"/>
        <end position="78"/>
    </location>
</feature>
<accession>A0AAV2CUR1</accession>
<feature type="compositionally biased region" description="Polar residues" evidence="2">
    <location>
        <begin position="65"/>
        <end position="77"/>
    </location>
</feature>
<dbReference type="Proteomes" id="UP001497516">
    <property type="component" value="Chromosome 10"/>
</dbReference>
<evidence type="ECO:0000313" key="4">
    <source>
        <dbReference type="EMBL" id="CAL1360075.1"/>
    </source>
</evidence>
<feature type="domain" description="CCHC-type" evidence="3">
    <location>
        <begin position="297"/>
        <end position="312"/>
    </location>
</feature>
<keyword evidence="5" id="KW-1185">Reference proteome</keyword>
<reference evidence="4 5" key="1">
    <citation type="submission" date="2024-04" db="EMBL/GenBank/DDBJ databases">
        <authorList>
            <person name="Fracassetti M."/>
        </authorList>
    </citation>
    <scope>NUCLEOTIDE SEQUENCE [LARGE SCALE GENOMIC DNA]</scope>
</reference>
<dbReference type="AlphaFoldDB" id="A0AAV2CUR1"/>
<feature type="region of interest" description="Disordered" evidence="2">
    <location>
        <begin position="327"/>
        <end position="346"/>
    </location>
</feature>